<evidence type="ECO:0000256" key="6">
    <source>
        <dbReference type="ARBA" id="ARBA00023136"/>
    </source>
</evidence>
<dbReference type="GO" id="GO:0044780">
    <property type="term" value="P:bacterial-type flagellum assembly"/>
    <property type="evidence" value="ECO:0007669"/>
    <property type="project" value="InterPro"/>
</dbReference>
<keyword evidence="7" id="KW-0975">Bacterial flagellum</keyword>
<dbReference type="GO" id="GO:0009425">
    <property type="term" value="C:bacterial-type flagellum basal body"/>
    <property type="evidence" value="ECO:0007669"/>
    <property type="project" value="UniProtKB-SubCell"/>
</dbReference>
<keyword evidence="9" id="KW-0969">Cilium</keyword>
<dbReference type="InterPro" id="IPR006303">
    <property type="entry name" value="FliR"/>
</dbReference>
<reference evidence="9" key="1">
    <citation type="submission" date="2018-06" db="EMBL/GenBank/DDBJ databases">
        <authorList>
            <person name="Zhirakovskaya E."/>
        </authorList>
    </citation>
    <scope>NUCLEOTIDE SEQUENCE</scope>
</reference>
<keyword evidence="3" id="KW-1003">Cell membrane</keyword>
<gene>
    <name evidence="9" type="ORF">MNBD_GAMMA05-680</name>
</gene>
<dbReference type="PANTHER" id="PTHR30065">
    <property type="entry name" value="FLAGELLAR BIOSYNTHETIC PROTEIN FLIR"/>
    <property type="match status" value="1"/>
</dbReference>
<dbReference type="InterPro" id="IPR002010">
    <property type="entry name" value="T3SS_IM_R"/>
</dbReference>
<comment type="subcellular location">
    <subcellularLocation>
        <location evidence="1">Bacterial flagellum basal body</location>
    </subcellularLocation>
    <subcellularLocation>
        <location evidence="2">Cell membrane</location>
        <topology evidence="2">Multi-pass membrane protein</topology>
    </subcellularLocation>
</comment>
<dbReference type="NCBIfam" id="TIGR01400">
    <property type="entry name" value="fliR"/>
    <property type="match status" value="1"/>
</dbReference>
<evidence type="ECO:0000256" key="3">
    <source>
        <dbReference type="ARBA" id="ARBA00022475"/>
    </source>
</evidence>
<dbReference type="EMBL" id="UOFE01000024">
    <property type="protein sequence ID" value="VAW52167.1"/>
    <property type="molecule type" value="Genomic_DNA"/>
</dbReference>
<evidence type="ECO:0000256" key="4">
    <source>
        <dbReference type="ARBA" id="ARBA00022692"/>
    </source>
</evidence>
<dbReference type="PANTHER" id="PTHR30065:SF8">
    <property type="entry name" value="FLAGELLAR BIOSYNTHETIC PROTEIN FLIR"/>
    <property type="match status" value="1"/>
</dbReference>
<keyword evidence="9" id="KW-0282">Flagellum</keyword>
<dbReference type="PRINTS" id="PR00953">
    <property type="entry name" value="TYPE3IMRPROT"/>
</dbReference>
<feature type="transmembrane region" description="Helical" evidence="8">
    <location>
        <begin position="172"/>
        <end position="201"/>
    </location>
</feature>
<feature type="transmembrane region" description="Helical" evidence="8">
    <location>
        <begin position="39"/>
        <end position="58"/>
    </location>
</feature>
<dbReference type="Pfam" id="PF01311">
    <property type="entry name" value="Bac_export_1"/>
    <property type="match status" value="1"/>
</dbReference>
<organism evidence="9">
    <name type="scientific">hydrothermal vent metagenome</name>
    <dbReference type="NCBI Taxonomy" id="652676"/>
    <lineage>
        <taxon>unclassified sequences</taxon>
        <taxon>metagenomes</taxon>
        <taxon>ecological metagenomes</taxon>
    </lineage>
</organism>
<feature type="transmembrane region" description="Helical" evidence="8">
    <location>
        <begin position="126"/>
        <end position="151"/>
    </location>
</feature>
<proteinExistence type="predicted"/>
<evidence type="ECO:0000256" key="2">
    <source>
        <dbReference type="ARBA" id="ARBA00004651"/>
    </source>
</evidence>
<keyword evidence="6 8" id="KW-0472">Membrane</keyword>
<dbReference type="GO" id="GO:0005886">
    <property type="term" value="C:plasma membrane"/>
    <property type="evidence" value="ECO:0007669"/>
    <property type="project" value="UniProtKB-SubCell"/>
</dbReference>
<evidence type="ECO:0000256" key="8">
    <source>
        <dbReference type="SAM" id="Phobius"/>
    </source>
</evidence>
<keyword evidence="5 8" id="KW-1133">Transmembrane helix</keyword>
<protein>
    <submittedName>
        <fullName evidence="9">Flagellar biosynthesis protein FliR</fullName>
    </submittedName>
</protein>
<evidence type="ECO:0000256" key="5">
    <source>
        <dbReference type="ARBA" id="ARBA00022989"/>
    </source>
</evidence>
<feature type="transmembrane region" description="Helical" evidence="8">
    <location>
        <begin position="12"/>
        <end position="32"/>
    </location>
</feature>
<keyword evidence="4 8" id="KW-0812">Transmembrane</keyword>
<accession>A0A3B0WNE0</accession>
<keyword evidence="9" id="KW-0966">Cell projection</keyword>
<evidence type="ECO:0000256" key="1">
    <source>
        <dbReference type="ARBA" id="ARBA00004117"/>
    </source>
</evidence>
<sequence>MNFTGAELTTWLATLLWPFMRIGAMFAAAPIFSARSVPVRIRIILAFLIAWLLVPVLPAPPAVDLISGEALIISVHQVLIGVAMGFIIQMVFAAFVIAGQSIAMAMGLGFASIIDPQNGLQVPVVSQAFLIMVTLVFLALNGHLVLIDMLAKSFENIPVGMMVPSRDGLWQLVNWGSDMFTGGMLVALPAVAALLLVNLAFGVTTRAAPQLNIFAVGFPVMIMVGLSFIILTLPTITSHLSRLMMQATELIQNFLATA</sequence>
<evidence type="ECO:0000313" key="9">
    <source>
        <dbReference type="EMBL" id="VAW52167.1"/>
    </source>
</evidence>
<dbReference type="AlphaFoldDB" id="A0A3B0WNE0"/>
<dbReference type="GO" id="GO:0006605">
    <property type="term" value="P:protein targeting"/>
    <property type="evidence" value="ECO:0007669"/>
    <property type="project" value="InterPro"/>
</dbReference>
<name>A0A3B0WNE0_9ZZZZ</name>
<feature type="transmembrane region" description="Helical" evidence="8">
    <location>
        <begin position="213"/>
        <end position="236"/>
    </location>
</feature>
<evidence type="ECO:0000256" key="7">
    <source>
        <dbReference type="ARBA" id="ARBA00023143"/>
    </source>
</evidence>